<name>A0A813EZI8_POLGL</name>
<evidence type="ECO:0000256" key="1">
    <source>
        <dbReference type="SAM" id="SignalP"/>
    </source>
</evidence>
<proteinExistence type="predicted"/>
<sequence>MDVALLVVVVVVALLVMDALYAARDEWQLRDPGDTQDFKWSIAGGEWSAKLRGSSVNAFQGSARNAESTQFCSRCRMPKTAGFSVSLYTDSGAYCLVYAWCHKMQFLYDNYCQHGFPAADFETALAGYIEPANFTDWAREASFAAQTRVTQIRLLRPKPALGA</sequence>
<accession>A0A813EZI8</accession>
<organism evidence="2 3">
    <name type="scientific">Polarella glacialis</name>
    <name type="common">Dinoflagellate</name>
    <dbReference type="NCBI Taxonomy" id="89957"/>
    <lineage>
        <taxon>Eukaryota</taxon>
        <taxon>Sar</taxon>
        <taxon>Alveolata</taxon>
        <taxon>Dinophyceae</taxon>
        <taxon>Suessiales</taxon>
        <taxon>Suessiaceae</taxon>
        <taxon>Polarella</taxon>
    </lineage>
</organism>
<dbReference type="EMBL" id="CAJNNV010017778">
    <property type="protein sequence ID" value="CAE8605383.1"/>
    <property type="molecule type" value="Genomic_DNA"/>
</dbReference>
<keyword evidence="3" id="KW-1185">Reference proteome</keyword>
<reference evidence="2" key="1">
    <citation type="submission" date="2021-02" db="EMBL/GenBank/DDBJ databases">
        <authorList>
            <person name="Dougan E. K."/>
            <person name="Rhodes N."/>
            <person name="Thang M."/>
            <person name="Chan C."/>
        </authorList>
    </citation>
    <scope>NUCLEOTIDE SEQUENCE</scope>
</reference>
<dbReference type="Proteomes" id="UP000654075">
    <property type="component" value="Unassembled WGS sequence"/>
</dbReference>
<evidence type="ECO:0000313" key="2">
    <source>
        <dbReference type="EMBL" id="CAE8605383.1"/>
    </source>
</evidence>
<gene>
    <name evidence="2" type="ORF">PGLA1383_LOCUS23499</name>
</gene>
<feature type="chain" id="PRO_5032626431" evidence="1">
    <location>
        <begin position="23"/>
        <end position="163"/>
    </location>
</feature>
<keyword evidence="1" id="KW-0732">Signal</keyword>
<comment type="caution">
    <text evidence="2">The sequence shown here is derived from an EMBL/GenBank/DDBJ whole genome shotgun (WGS) entry which is preliminary data.</text>
</comment>
<dbReference type="AlphaFoldDB" id="A0A813EZI8"/>
<protein>
    <submittedName>
        <fullName evidence="2">Uncharacterized protein</fullName>
    </submittedName>
</protein>
<feature type="signal peptide" evidence="1">
    <location>
        <begin position="1"/>
        <end position="22"/>
    </location>
</feature>
<evidence type="ECO:0000313" key="3">
    <source>
        <dbReference type="Proteomes" id="UP000654075"/>
    </source>
</evidence>